<organism evidence="3 4">
    <name type="scientific">Ceratitis capitata</name>
    <name type="common">Mediterranean fruit fly</name>
    <name type="synonym">Tephritis capitata</name>
    <dbReference type="NCBI Taxonomy" id="7213"/>
    <lineage>
        <taxon>Eukaryota</taxon>
        <taxon>Metazoa</taxon>
        <taxon>Ecdysozoa</taxon>
        <taxon>Arthropoda</taxon>
        <taxon>Hexapoda</taxon>
        <taxon>Insecta</taxon>
        <taxon>Pterygota</taxon>
        <taxon>Neoptera</taxon>
        <taxon>Endopterygota</taxon>
        <taxon>Diptera</taxon>
        <taxon>Brachycera</taxon>
        <taxon>Muscomorpha</taxon>
        <taxon>Tephritoidea</taxon>
        <taxon>Tephritidae</taxon>
        <taxon>Ceratitis</taxon>
        <taxon>Ceratitis</taxon>
    </lineage>
</organism>
<protein>
    <submittedName>
        <fullName evidence="3">(Mediterranean fruit fly) hypothetical protein</fullName>
    </submittedName>
</protein>
<evidence type="ECO:0000256" key="1">
    <source>
        <dbReference type="SAM" id="MobiDB-lite"/>
    </source>
</evidence>
<dbReference type="Proteomes" id="UP000606786">
    <property type="component" value="Unassembled WGS sequence"/>
</dbReference>
<feature type="compositionally biased region" description="Acidic residues" evidence="1">
    <location>
        <begin position="78"/>
        <end position="87"/>
    </location>
</feature>
<evidence type="ECO:0000313" key="4">
    <source>
        <dbReference type="Proteomes" id="UP000606786"/>
    </source>
</evidence>
<reference evidence="3" key="1">
    <citation type="submission" date="2020-11" db="EMBL/GenBank/DDBJ databases">
        <authorList>
            <person name="Whitehead M."/>
        </authorList>
    </citation>
    <scope>NUCLEOTIDE SEQUENCE</scope>
    <source>
        <strain evidence="3">EGII</strain>
    </source>
</reference>
<dbReference type="OrthoDB" id="8060573at2759"/>
<evidence type="ECO:0000256" key="2">
    <source>
        <dbReference type="SAM" id="SignalP"/>
    </source>
</evidence>
<gene>
    <name evidence="3" type="ORF">CCAP1982_LOCUS11126</name>
</gene>
<name>A0A811UZT5_CERCA</name>
<feature type="signal peptide" evidence="2">
    <location>
        <begin position="1"/>
        <end position="19"/>
    </location>
</feature>
<sequence length="342" mass="35198">MNRLQIFIALSAVLCCVCAAPEIEDHWVWSKRRNDAYSSRPLHDNTARYPSANERRNARARDREPTTRRPLPGQPPNDEIDDYPDEDVNTNVGTRNFPYLPFGSGHLFGVNYPSLGGGIGSPIGNGNGILVGPGGPTGVIGRPPPQYPSGFPANGFAGQPGVGFPAQPGIFGGGNALGNGGQFGQAGTGGYSGAGAGLNPAFGGQFGGVGQFPGGQGAQYPGGGQYPIGGQFGAGVQYPGSFGTSGSQYPGAQFPAAQYPGANGGGPQYTEGYGLAASGYPGYLHASIGGGPFGYDGPLNDNENANRKLQPEGKDTVVVESSKLTKLRVDDKINKGLTKVPH</sequence>
<feature type="compositionally biased region" description="Basic and acidic residues" evidence="1">
    <location>
        <begin position="53"/>
        <end position="67"/>
    </location>
</feature>
<dbReference type="EMBL" id="CAJHJT010000034">
    <property type="protein sequence ID" value="CAD7002643.1"/>
    <property type="molecule type" value="Genomic_DNA"/>
</dbReference>
<feature type="region of interest" description="Disordered" evidence="1">
    <location>
        <begin position="39"/>
        <end position="87"/>
    </location>
</feature>
<proteinExistence type="predicted"/>
<keyword evidence="4" id="KW-1185">Reference proteome</keyword>
<accession>A0A811UZT5</accession>
<evidence type="ECO:0000313" key="3">
    <source>
        <dbReference type="EMBL" id="CAD7002643.1"/>
    </source>
</evidence>
<comment type="caution">
    <text evidence="3">The sequence shown here is derived from an EMBL/GenBank/DDBJ whole genome shotgun (WGS) entry which is preliminary data.</text>
</comment>
<feature type="chain" id="PRO_5032859561" evidence="2">
    <location>
        <begin position="20"/>
        <end position="342"/>
    </location>
</feature>
<dbReference type="AlphaFoldDB" id="A0A811UZT5"/>
<keyword evidence="2" id="KW-0732">Signal</keyword>